<dbReference type="RefSeq" id="WP_058450063.1">
    <property type="nucleotide sequence ID" value="NZ_CAAAJF010000013.1"/>
</dbReference>
<dbReference type="Proteomes" id="UP000093336">
    <property type="component" value="Unassembled WGS sequence"/>
</dbReference>
<reference evidence="2 4" key="2">
    <citation type="submission" date="2016-05" db="EMBL/GenBank/DDBJ databases">
        <authorList>
            <person name="Prochazka B."/>
            <person name="Indra A."/>
            <person name="Hasenberger P."/>
            <person name="Blaschitz M."/>
            <person name="Wagner L."/>
            <person name="Wewalka G."/>
            <person name="Sorschag S."/>
            <person name="Schmid D."/>
            <person name="Ruppitsch W."/>
        </authorList>
    </citation>
    <scope>NUCLEOTIDE SEQUENCE [LARGE SCALE GENOMIC DNA]</scope>
    <source>
        <strain evidence="2 4">974010_12</strain>
    </source>
</reference>
<organism evidence="1 3">
    <name type="scientific">Legionella jamestowniensis</name>
    <dbReference type="NCBI Taxonomy" id="455"/>
    <lineage>
        <taxon>Bacteria</taxon>
        <taxon>Pseudomonadati</taxon>
        <taxon>Pseudomonadota</taxon>
        <taxon>Gammaproteobacteria</taxon>
        <taxon>Legionellales</taxon>
        <taxon>Legionellaceae</taxon>
        <taxon>Legionella</taxon>
    </lineage>
</organism>
<gene>
    <name evidence="2" type="ORF">A8135_03245</name>
    <name evidence="1" type="ORF">Ljam_2192</name>
</gene>
<evidence type="ECO:0000313" key="2">
    <source>
        <dbReference type="EMBL" id="OCH97287.1"/>
    </source>
</evidence>
<dbReference type="Proteomes" id="UP000054715">
    <property type="component" value="Unassembled WGS sequence"/>
</dbReference>
<proteinExistence type="predicted"/>
<dbReference type="OrthoDB" id="5643032at2"/>
<dbReference type="EMBL" id="LYOZ01000045">
    <property type="protein sequence ID" value="OCH97287.1"/>
    <property type="molecule type" value="Genomic_DNA"/>
</dbReference>
<dbReference type="STRING" id="455.Ljam_2192"/>
<sequence>MQDEEVKAILKQTTSTQGLVALLKTKKFIAPLAFKALAGQKENIVSYIKTVPLESRRELIDECLDKSTNLGALFRVQRGFLLPS</sequence>
<evidence type="ECO:0000313" key="1">
    <source>
        <dbReference type="EMBL" id="KTD07997.1"/>
    </source>
</evidence>
<evidence type="ECO:0000313" key="4">
    <source>
        <dbReference type="Proteomes" id="UP000093336"/>
    </source>
</evidence>
<dbReference type="PATRIC" id="fig|455.5.peg.2311"/>
<dbReference type="AlphaFoldDB" id="A0A0W0UK45"/>
<comment type="caution">
    <text evidence="1">The sequence shown here is derived from an EMBL/GenBank/DDBJ whole genome shotgun (WGS) entry which is preliminary data.</text>
</comment>
<dbReference type="EMBL" id="LNYG01000013">
    <property type="protein sequence ID" value="KTD07997.1"/>
    <property type="molecule type" value="Genomic_DNA"/>
</dbReference>
<name>A0A0W0UK45_9GAMM</name>
<accession>A0A0W0UK45</accession>
<keyword evidence="4" id="KW-1185">Reference proteome</keyword>
<evidence type="ECO:0000313" key="3">
    <source>
        <dbReference type="Proteomes" id="UP000054715"/>
    </source>
</evidence>
<protein>
    <submittedName>
        <fullName evidence="1">Ankyrin repeat protein</fullName>
    </submittedName>
</protein>
<reference evidence="1 3" key="1">
    <citation type="submission" date="2015-11" db="EMBL/GenBank/DDBJ databases">
        <title>Genomic analysis of 38 Legionella species identifies large and diverse effector repertoires.</title>
        <authorList>
            <person name="Burstein D."/>
            <person name="Amaro F."/>
            <person name="Zusman T."/>
            <person name="Lifshitz Z."/>
            <person name="Cohen O."/>
            <person name="Gilbert J.A."/>
            <person name="Pupko T."/>
            <person name="Shuman H.A."/>
            <person name="Segal G."/>
        </authorList>
    </citation>
    <scope>NUCLEOTIDE SEQUENCE [LARGE SCALE GENOMIC DNA]</scope>
    <source>
        <strain evidence="1 3">JA-26-G1-E2</strain>
    </source>
</reference>